<name>A0ACC1TRQ2_9AGAR</name>
<organism evidence="1 2">
    <name type="scientific">Lentinula aff. lateritia</name>
    <dbReference type="NCBI Taxonomy" id="2804960"/>
    <lineage>
        <taxon>Eukaryota</taxon>
        <taxon>Fungi</taxon>
        <taxon>Dikarya</taxon>
        <taxon>Basidiomycota</taxon>
        <taxon>Agaricomycotina</taxon>
        <taxon>Agaricomycetes</taxon>
        <taxon>Agaricomycetidae</taxon>
        <taxon>Agaricales</taxon>
        <taxon>Marasmiineae</taxon>
        <taxon>Omphalotaceae</taxon>
        <taxon>Lentinula</taxon>
    </lineage>
</organism>
<comment type="caution">
    <text evidence="1">The sequence shown here is derived from an EMBL/GenBank/DDBJ whole genome shotgun (WGS) entry which is preliminary data.</text>
</comment>
<dbReference type="Proteomes" id="UP001163835">
    <property type="component" value="Unassembled WGS sequence"/>
</dbReference>
<gene>
    <name evidence="1" type="ORF">F5876DRAFT_68217</name>
</gene>
<accession>A0ACC1TRQ2</accession>
<evidence type="ECO:0000313" key="2">
    <source>
        <dbReference type="Proteomes" id="UP001163835"/>
    </source>
</evidence>
<keyword evidence="2" id="KW-1185">Reference proteome</keyword>
<proteinExistence type="predicted"/>
<reference evidence="1" key="1">
    <citation type="submission" date="2022-09" db="EMBL/GenBank/DDBJ databases">
        <title>A Global Phylogenomic Analysis of the Shiitake Genus Lentinula.</title>
        <authorList>
            <consortium name="DOE Joint Genome Institute"/>
            <person name="Sierra-Patev S."/>
            <person name="Min B."/>
            <person name="Naranjo-Ortiz M."/>
            <person name="Looney B."/>
            <person name="Konkel Z."/>
            <person name="Slot J.C."/>
            <person name="Sakamoto Y."/>
            <person name="Steenwyk J.L."/>
            <person name="Rokas A."/>
            <person name="Carro J."/>
            <person name="Camarero S."/>
            <person name="Ferreira P."/>
            <person name="Molpeceres G."/>
            <person name="Ruiz-Duenas F.J."/>
            <person name="Serrano A."/>
            <person name="Henrissat B."/>
            <person name="Drula E."/>
            <person name="Hughes K.W."/>
            <person name="Mata J.L."/>
            <person name="Ishikawa N.K."/>
            <person name="Vargas-Isla R."/>
            <person name="Ushijima S."/>
            <person name="Smith C.A."/>
            <person name="Ahrendt S."/>
            <person name="Andreopoulos W."/>
            <person name="He G."/>
            <person name="Labutti K."/>
            <person name="Lipzen A."/>
            <person name="Ng V."/>
            <person name="Riley R."/>
            <person name="Sandor L."/>
            <person name="Barry K."/>
            <person name="Martinez A.T."/>
            <person name="Xiao Y."/>
            <person name="Gibbons J.G."/>
            <person name="Terashima K."/>
            <person name="Grigoriev I.V."/>
            <person name="Hibbett D.S."/>
        </authorList>
    </citation>
    <scope>NUCLEOTIDE SEQUENCE</scope>
    <source>
        <strain evidence="1">TMI1499</strain>
    </source>
</reference>
<dbReference type="EMBL" id="MU795318">
    <property type="protein sequence ID" value="KAJ3807323.1"/>
    <property type="molecule type" value="Genomic_DNA"/>
</dbReference>
<evidence type="ECO:0000313" key="1">
    <source>
        <dbReference type="EMBL" id="KAJ3807323.1"/>
    </source>
</evidence>
<protein>
    <submittedName>
        <fullName evidence="1">Uncharacterized protein</fullName>
    </submittedName>
</protein>
<sequence length="224" mass="25577">MAPLEFQHIERQSHSKFALIAKNDDGDKIVLSAQQKHIGYTPIGYHSFASEFNKEDLPYKFAYWDHANFHEPIITNLNTQSPPMSIFGIEEWECFAPNKAVHPGCEEVLSTEYRELCNMALDQARGATRGRRKAEIRKQEKKNAAAAAEHKKTGTLHFHSGPKNAGFADEGDHTVCQYYHKNKLKFSTAKLPGQEFLLLVSSPDLREDIDNRKECTISERLERM</sequence>